<protein>
    <submittedName>
        <fullName evidence="10">Vitamin B12 transporter BtuB</fullName>
    </submittedName>
</protein>
<keyword evidence="5" id="KW-0798">TonB box</keyword>
<accession>A0A1J5SJ45</accession>
<keyword evidence="2" id="KW-0813">Transport</keyword>
<evidence type="ECO:0000256" key="8">
    <source>
        <dbReference type="ARBA" id="ARBA00023237"/>
    </source>
</evidence>
<dbReference type="EMBL" id="MLJW01000060">
    <property type="protein sequence ID" value="OIR04064.1"/>
    <property type="molecule type" value="Genomic_DNA"/>
</dbReference>
<dbReference type="GO" id="GO:0009279">
    <property type="term" value="C:cell outer membrane"/>
    <property type="evidence" value="ECO:0007669"/>
    <property type="project" value="UniProtKB-SubCell"/>
</dbReference>
<dbReference type="InterPro" id="IPR039426">
    <property type="entry name" value="TonB-dep_rcpt-like"/>
</dbReference>
<evidence type="ECO:0000256" key="4">
    <source>
        <dbReference type="ARBA" id="ARBA00022729"/>
    </source>
</evidence>
<dbReference type="AlphaFoldDB" id="A0A1J5SJ45"/>
<evidence type="ECO:0000313" key="10">
    <source>
        <dbReference type="EMBL" id="OIR04064.1"/>
    </source>
</evidence>
<evidence type="ECO:0000259" key="9">
    <source>
        <dbReference type="Pfam" id="PF00593"/>
    </source>
</evidence>
<dbReference type="GO" id="GO:0044718">
    <property type="term" value="P:siderophore transmembrane transport"/>
    <property type="evidence" value="ECO:0007669"/>
    <property type="project" value="TreeGrafter"/>
</dbReference>
<evidence type="ECO:0000256" key="1">
    <source>
        <dbReference type="ARBA" id="ARBA00004571"/>
    </source>
</evidence>
<keyword evidence="7" id="KW-0675">Receptor</keyword>
<gene>
    <name evidence="10" type="primary">btuB_13</name>
    <name evidence="10" type="ORF">GALL_137950</name>
</gene>
<feature type="domain" description="TonB-dependent receptor-like beta-barrel" evidence="9">
    <location>
        <begin position="213"/>
        <end position="606"/>
    </location>
</feature>
<keyword evidence="3" id="KW-0812">Transmembrane</keyword>
<evidence type="ECO:0000256" key="5">
    <source>
        <dbReference type="ARBA" id="ARBA00023077"/>
    </source>
</evidence>
<dbReference type="InterPro" id="IPR036942">
    <property type="entry name" value="Beta-barrel_TonB_sf"/>
</dbReference>
<evidence type="ECO:0000256" key="3">
    <source>
        <dbReference type="ARBA" id="ARBA00022692"/>
    </source>
</evidence>
<dbReference type="Gene3D" id="2.40.170.20">
    <property type="entry name" value="TonB-dependent receptor, beta-barrel domain"/>
    <property type="match status" value="1"/>
</dbReference>
<dbReference type="PANTHER" id="PTHR30069">
    <property type="entry name" value="TONB-DEPENDENT OUTER MEMBRANE RECEPTOR"/>
    <property type="match status" value="1"/>
</dbReference>
<dbReference type="GO" id="GO:0015344">
    <property type="term" value="F:siderophore uptake transmembrane transporter activity"/>
    <property type="evidence" value="ECO:0007669"/>
    <property type="project" value="TreeGrafter"/>
</dbReference>
<dbReference type="InterPro" id="IPR000531">
    <property type="entry name" value="Beta-barrel_TonB"/>
</dbReference>
<sequence>MSLTFWLVSIVKGLTTAVSMRNLCSVIALAGITTAALGQSDPVVNLEPVSVYSIQVANQDPVGTFATPVSALKFDPGVDVQARNGAETQADVTIRGGIFENSGFKIGAVSVYDPQTGHYLAEIPVAPAMLTAPKVLTGVADAEQGLNANVGTIAYGWRPITEAGEMSAAGGEYHSDKEEFYQGATHALGDSATLGADVAFAHSASDGSIPYGDHKFYRYNARLQLRSRAGQTDLFAGYQSKFFGWPNLYTPFNVDETEDLQTVFATLNHRVELGGGDFLEAAAYWRRNKDNYEFDRFIPGLYNPYQHTTWVTGAGLSGRSTLGADALVLNFDAQAAMDALESTSLVFGRFRHRDTLKLVLVPEKTWALADGSLLDVKAGATYDDTNKDGSAVSPVFEIARTVRAPGRGETRVYASVTGTSQVATYTALDSSPNSGLFRGNPNLGRTRSDNFELGASTPLGAWSVRGAVFWRDDHNLVDWTYLQGVYARTANAVDVKTAGVELVAYRSWRWVDLNLGYTALTKDANYGSAAVDASFYALNYARQRLTAAVVARLGGGFELRLDNEARIQEPNSLRTSPSDVVLSAVGLSYRPVWLRSLELTAQVDNLWNTNYQEVPSVPSARRAWMLGARYGW</sequence>
<keyword evidence="6" id="KW-0472">Membrane</keyword>
<comment type="subcellular location">
    <subcellularLocation>
        <location evidence="1">Cell outer membrane</location>
        <topology evidence="1">Multi-pass membrane protein</topology>
    </subcellularLocation>
</comment>
<name>A0A1J5SJ45_9ZZZZ</name>
<keyword evidence="8" id="KW-0998">Cell outer membrane</keyword>
<dbReference type="PANTHER" id="PTHR30069:SF29">
    <property type="entry name" value="HEMOGLOBIN AND HEMOGLOBIN-HAPTOGLOBIN-BINDING PROTEIN 1-RELATED"/>
    <property type="match status" value="1"/>
</dbReference>
<comment type="caution">
    <text evidence="10">The sequence shown here is derived from an EMBL/GenBank/DDBJ whole genome shotgun (WGS) entry which is preliminary data.</text>
</comment>
<dbReference type="SUPFAM" id="SSF56935">
    <property type="entry name" value="Porins"/>
    <property type="match status" value="1"/>
</dbReference>
<evidence type="ECO:0000256" key="6">
    <source>
        <dbReference type="ARBA" id="ARBA00023136"/>
    </source>
</evidence>
<reference evidence="10" key="1">
    <citation type="submission" date="2016-10" db="EMBL/GenBank/DDBJ databases">
        <title>Sequence of Gallionella enrichment culture.</title>
        <authorList>
            <person name="Poehlein A."/>
            <person name="Muehling M."/>
            <person name="Daniel R."/>
        </authorList>
    </citation>
    <scope>NUCLEOTIDE SEQUENCE</scope>
</reference>
<organism evidence="10">
    <name type="scientific">mine drainage metagenome</name>
    <dbReference type="NCBI Taxonomy" id="410659"/>
    <lineage>
        <taxon>unclassified sequences</taxon>
        <taxon>metagenomes</taxon>
        <taxon>ecological metagenomes</taxon>
    </lineage>
</organism>
<evidence type="ECO:0000256" key="7">
    <source>
        <dbReference type="ARBA" id="ARBA00023170"/>
    </source>
</evidence>
<dbReference type="Pfam" id="PF00593">
    <property type="entry name" value="TonB_dep_Rec_b-barrel"/>
    <property type="match status" value="1"/>
</dbReference>
<keyword evidence="4" id="KW-0732">Signal</keyword>
<evidence type="ECO:0000256" key="2">
    <source>
        <dbReference type="ARBA" id="ARBA00022448"/>
    </source>
</evidence>
<proteinExistence type="predicted"/>